<dbReference type="SUPFAM" id="SSF51735">
    <property type="entry name" value="NAD(P)-binding Rossmann-fold domains"/>
    <property type="match status" value="1"/>
</dbReference>
<evidence type="ECO:0008006" key="3">
    <source>
        <dbReference type="Google" id="ProtNLM"/>
    </source>
</evidence>
<evidence type="ECO:0000313" key="1">
    <source>
        <dbReference type="EMBL" id="MCN9244390.1"/>
    </source>
</evidence>
<accession>A0ABT0ZLD0</accession>
<organism evidence="1 2">
    <name type="scientific">Streptomyces macrolidinus</name>
    <dbReference type="NCBI Taxonomy" id="2952607"/>
    <lineage>
        <taxon>Bacteria</taxon>
        <taxon>Bacillati</taxon>
        <taxon>Actinomycetota</taxon>
        <taxon>Actinomycetes</taxon>
        <taxon>Kitasatosporales</taxon>
        <taxon>Streptomycetaceae</taxon>
        <taxon>Streptomyces</taxon>
    </lineage>
</organism>
<sequence length="103" mass="11297">MTTPAALASLAHGGRLVVISAVGDRTVEIDLVDLYHNETRILGCDSRQLDVTQSNAYLDRLAPYFESGQFQPLPVAHRYSLENGREAYLAVANRAPGRVVIFP</sequence>
<comment type="caution">
    <text evidence="1">The sequence shown here is derived from an EMBL/GenBank/DDBJ whole genome shotgun (WGS) entry which is preliminary data.</text>
</comment>
<protein>
    <recommendedName>
        <fullName evidence="3">Alcohol dehydrogenase</fullName>
    </recommendedName>
</protein>
<reference evidence="1 2" key="1">
    <citation type="submission" date="2022-05" db="EMBL/GenBank/DDBJ databases">
        <title>Streptomyces sp. nov. RY43-2 isolated from soil of a peat swamp forest.</title>
        <authorList>
            <person name="Kanchanasin P."/>
            <person name="Tanasupawat S."/>
            <person name="Phongsopitanun W."/>
        </authorList>
    </citation>
    <scope>NUCLEOTIDE SEQUENCE [LARGE SCALE GENOMIC DNA]</scope>
    <source>
        <strain evidence="1 2">RY43-2</strain>
    </source>
</reference>
<dbReference type="Proteomes" id="UP001523219">
    <property type="component" value="Unassembled WGS sequence"/>
</dbReference>
<dbReference type="EMBL" id="JAMWMR010000035">
    <property type="protein sequence ID" value="MCN9244390.1"/>
    <property type="molecule type" value="Genomic_DNA"/>
</dbReference>
<dbReference type="Gene3D" id="3.90.180.10">
    <property type="entry name" value="Medium-chain alcohol dehydrogenases, catalytic domain"/>
    <property type="match status" value="1"/>
</dbReference>
<keyword evidence="2" id="KW-1185">Reference proteome</keyword>
<proteinExistence type="predicted"/>
<evidence type="ECO:0000313" key="2">
    <source>
        <dbReference type="Proteomes" id="UP001523219"/>
    </source>
</evidence>
<gene>
    <name evidence="1" type="ORF">NGF19_27015</name>
</gene>
<dbReference type="InterPro" id="IPR036291">
    <property type="entry name" value="NAD(P)-bd_dom_sf"/>
</dbReference>
<name>A0ABT0ZLD0_9ACTN</name>